<gene>
    <name evidence="5" type="ORF">I532_17633</name>
</gene>
<dbReference type="PROSITE" id="PS50987">
    <property type="entry name" value="HTH_ARSR_2"/>
    <property type="match status" value="1"/>
</dbReference>
<feature type="domain" description="HTH arsR-type" evidence="4">
    <location>
        <begin position="257"/>
        <end position="350"/>
    </location>
</feature>
<dbReference type="GO" id="GO:0003700">
    <property type="term" value="F:DNA-binding transcription factor activity"/>
    <property type="evidence" value="ECO:0007669"/>
    <property type="project" value="InterPro"/>
</dbReference>
<evidence type="ECO:0000313" key="6">
    <source>
        <dbReference type="Proteomes" id="UP000012081"/>
    </source>
</evidence>
<evidence type="ECO:0000256" key="1">
    <source>
        <dbReference type="ARBA" id="ARBA00023015"/>
    </source>
</evidence>
<dbReference type="PANTHER" id="PTHR33154">
    <property type="entry name" value="TRANSCRIPTIONAL REGULATOR, ARSR FAMILY"/>
    <property type="match status" value="1"/>
</dbReference>
<dbReference type="InterPro" id="IPR036388">
    <property type="entry name" value="WH-like_DNA-bd_sf"/>
</dbReference>
<protein>
    <submittedName>
        <fullName evidence="5">Transcriptional regulator</fullName>
    </submittedName>
</protein>
<dbReference type="Proteomes" id="UP000012081">
    <property type="component" value="Unassembled WGS sequence"/>
</dbReference>
<dbReference type="Pfam" id="PF12840">
    <property type="entry name" value="HTH_20"/>
    <property type="match status" value="1"/>
</dbReference>
<sequence length="350" mass="40288">MKLLDMSYGRSSYQVTLHSSPLFEAALGIAAATYDEIHPTLEKPREHWLAMIDALPPDVQTELYDAQRHHTWKTLLQLLHARPFPDLDAFLSYLEGLPGQQLRLEALPYLGREREDARYLASTGNRLAVAELLQACAGHKFFPAYISHVSEVDANELRRHLITLFRGWYSIHVRPQETELDSLLQRDCDQKRAMQQKLSPEALVEWATGGKYEPEPSVARVLLVPHTLYRPWTIQADAPDTKVFYYPVADENMAEQVDPYQPPHLLVQACKALGDEHRLRIVKHLAERAHSLQELAVRMDMAKSTLHHHLSMLRSARLIEMDASKYQLRRTHVDQLSLFLSEYLDKDCSR</sequence>
<dbReference type="InterPro" id="IPR051081">
    <property type="entry name" value="HTH_MetalResp_TranReg"/>
</dbReference>
<evidence type="ECO:0000259" key="4">
    <source>
        <dbReference type="PROSITE" id="PS50987"/>
    </source>
</evidence>
<dbReference type="EMBL" id="APBN01000008">
    <property type="protein sequence ID" value="EMT51398.1"/>
    <property type="molecule type" value="Genomic_DNA"/>
</dbReference>
<evidence type="ECO:0000256" key="3">
    <source>
        <dbReference type="ARBA" id="ARBA00023163"/>
    </source>
</evidence>
<keyword evidence="6" id="KW-1185">Reference proteome</keyword>
<organism evidence="5 6">
    <name type="scientific">Brevibacillus borstelensis AK1</name>
    <dbReference type="NCBI Taxonomy" id="1300222"/>
    <lineage>
        <taxon>Bacteria</taxon>
        <taxon>Bacillati</taxon>
        <taxon>Bacillota</taxon>
        <taxon>Bacilli</taxon>
        <taxon>Bacillales</taxon>
        <taxon>Paenibacillaceae</taxon>
        <taxon>Brevibacillus</taxon>
    </lineage>
</organism>
<reference evidence="5 6" key="1">
    <citation type="submission" date="2013-03" db="EMBL/GenBank/DDBJ databases">
        <title>Assembly of a new bacterial strain Brevibacillus borstelensis AK1.</title>
        <authorList>
            <person name="Rajan I."/>
            <person name="PoliReddy D."/>
            <person name="Sugumar T."/>
            <person name="Rathinam K."/>
            <person name="Alqarawi S."/>
            <person name="Khalil A.B."/>
            <person name="Sivakumar N."/>
        </authorList>
    </citation>
    <scope>NUCLEOTIDE SEQUENCE [LARGE SCALE GENOMIC DNA]</scope>
    <source>
        <strain evidence="5 6">AK1</strain>
    </source>
</reference>
<evidence type="ECO:0000313" key="5">
    <source>
        <dbReference type="EMBL" id="EMT51398.1"/>
    </source>
</evidence>
<proteinExistence type="predicted"/>
<keyword evidence="3" id="KW-0804">Transcription</keyword>
<dbReference type="Gene3D" id="1.10.10.10">
    <property type="entry name" value="Winged helix-like DNA-binding domain superfamily/Winged helix DNA-binding domain"/>
    <property type="match status" value="1"/>
</dbReference>
<dbReference type="GO" id="GO:0003677">
    <property type="term" value="F:DNA binding"/>
    <property type="evidence" value="ECO:0007669"/>
    <property type="project" value="UniProtKB-KW"/>
</dbReference>
<comment type="caution">
    <text evidence="5">The sequence shown here is derived from an EMBL/GenBank/DDBJ whole genome shotgun (WGS) entry which is preliminary data.</text>
</comment>
<dbReference type="InterPro" id="IPR011991">
    <property type="entry name" value="ArsR-like_HTH"/>
</dbReference>
<dbReference type="SMART" id="SM00418">
    <property type="entry name" value="HTH_ARSR"/>
    <property type="match status" value="1"/>
</dbReference>
<dbReference type="CDD" id="cd00090">
    <property type="entry name" value="HTH_ARSR"/>
    <property type="match status" value="1"/>
</dbReference>
<dbReference type="PATRIC" id="fig|1300222.3.peg.3695"/>
<evidence type="ECO:0000256" key="2">
    <source>
        <dbReference type="ARBA" id="ARBA00023125"/>
    </source>
</evidence>
<dbReference type="RefSeq" id="WP_003389855.1">
    <property type="nucleotide sequence ID" value="NZ_APBN01000008.1"/>
</dbReference>
<dbReference type="PANTHER" id="PTHR33154:SF18">
    <property type="entry name" value="ARSENICAL RESISTANCE OPERON REPRESSOR"/>
    <property type="match status" value="1"/>
</dbReference>
<dbReference type="AlphaFoldDB" id="M8DD73"/>
<dbReference type="InterPro" id="IPR036390">
    <property type="entry name" value="WH_DNA-bd_sf"/>
</dbReference>
<dbReference type="OrthoDB" id="2646147at2"/>
<dbReference type="SUPFAM" id="SSF46785">
    <property type="entry name" value="Winged helix' DNA-binding domain"/>
    <property type="match status" value="1"/>
</dbReference>
<accession>M8DD73</accession>
<dbReference type="STRING" id="1300222.I532_17633"/>
<dbReference type="InterPro" id="IPR001845">
    <property type="entry name" value="HTH_ArsR_DNA-bd_dom"/>
</dbReference>
<keyword evidence="2" id="KW-0238">DNA-binding</keyword>
<name>M8DD73_9BACL</name>
<keyword evidence="1" id="KW-0805">Transcription regulation</keyword>